<gene>
    <name evidence="1" type="ORF">H8E41_04545</name>
</gene>
<protein>
    <submittedName>
        <fullName evidence="1">CopG family transcriptional regulator</fullName>
    </submittedName>
</protein>
<reference evidence="1 2" key="1">
    <citation type="submission" date="2020-08" db="EMBL/GenBank/DDBJ databases">
        <title>Bridging the membrane lipid divide: bacteria of the FCB group superphylum have the potential to synthesize archaeal ether lipids.</title>
        <authorList>
            <person name="Villanueva L."/>
            <person name="Von Meijenfeldt F.A.B."/>
            <person name="Westbye A.B."/>
            <person name="Yadav S."/>
            <person name="Hopmans E.C."/>
            <person name="Dutilh B.E."/>
            <person name="Sinninghe Damste J.S."/>
        </authorList>
    </citation>
    <scope>NUCLEOTIDE SEQUENCE [LARGE SCALE GENOMIC DNA]</scope>
    <source>
        <strain evidence="1">NIOZ-UU47</strain>
    </source>
</reference>
<proteinExistence type="predicted"/>
<dbReference type="GO" id="GO:0006355">
    <property type="term" value="P:regulation of DNA-templated transcription"/>
    <property type="evidence" value="ECO:0007669"/>
    <property type="project" value="InterPro"/>
</dbReference>
<organism evidence="1 2">
    <name type="scientific">Candidatus Desulfobia pelagia</name>
    <dbReference type="NCBI Taxonomy" id="2841692"/>
    <lineage>
        <taxon>Bacteria</taxon>
        <taxon>Pseudomonadati</taxon>
        <taxon>Thermodesulfobacteriota</taxon>
        <taxon>Desulfobulbia</taxon>
        <taxon>Desulfobulbales</taxon>
        <taxon>Desulfobulbaceae</taxon>
        <taxon>Candidatus Desulfobia</taxon>
    </lineage>
</organism>
<dbReference type="EMBL" id="JACNJZ010000073">
    <property type="protein sequence ID" value="MBC8317152.1"/>
    <property type="molecule type" value="Genomic_DNA"/>
</dbReference>
<dbReference type="NCBIfam" id="NF047399">
    <property type="entry name" value="BrnA_antitoxin_add"/>
    <property type="match status" value="1"/>
</dbReference>
<evidence type="ECO:0000313" key="2">
    <source>
        <dbReference type="Proteomes" id="UP000614424"/>
    </source>
</evidence>
<dbReference type="AlphaFoldDB" id="A0A8J6TFA4"/>
<dbReference type="InterPro" id="IPR010985">
    <property type="entry name" value="Ribbon_hlx_hlx"/>
</dbReference>
<name>A0A8J6TFA4_9BACT</name>
<comment type="caution">
    <text evidence="1">The sequence shown here is derived from an EMBL/GenBank/DDBJ whole genome shotgun (WGS) entry which is preliminary data.</text>
</comment>
<dbReference type="Proteomes" id="UP000614424">
    <property type="component" value="Unassembled WGS sequence"/>
</dbReference>
<dbReference type="Gene3D" id="1.10.1220.10">
    <property type="entry name" value="Met repressor-like"/>
    <property type="match status" value="1"/>
</dbReference>
<evidence type="ECO:0000313" key="1">
    <source>
        <dbReference type="EMBL" id="MBC8317152.1"/>
    </source>
</evidence>
<dbReference type="InterPro" id="IPR013321">
    <property type="entry name" value="Arc_rbn_hlx_hlx"/>
</dbReference>
<dbReference type="SUPFAM" id="SSF47598">
    <property type="entry name" value="Ribbon-helix-helix"/>
    <property type="match status" value="1"/>
</dbReference>
<accession>A0A8J6TFA4</accession>
<sequence>MKAKEFDKKFESGEDMTNDLDFPKARRINQEPKRVNIDFPTWVVEKLDKQSKRLGITRQALVKVWIAEKLKEAV</sequence>